<feature type="binding site" evidence="5">
    <location>
        <position position="63"/>
    </location>
    <ligand>
        <name>Fe cation</name>
        <dbReference type="ChEBI" id="CHEBI:24875"/>
        <label>1</label>
    </ligand>
</feature>
<keyword evidence="4 5" id="KW-0408">Iron</keyword>
<sequence length="190" mass="21469">MDPEKFSGYHRRVAEETKFPAMLRDQIRNEFTASQQYAAVAVYLDDEDLPQLAAHFYAQALEERNHAMSMVQYLLDSDHRAVIPAVDEVRNEFSSVEDVVTLALSQEKTVTEQITALARTARDEGDYLGEQFMQWFLKEQVEEVASMSTLLTVVRRAGDNLFHIEDFVNRELTKAAAPDTTAPPVAGGRV</sequence>
<evidence type="ECO:0000313" key="9">
    <source>
        <dbReference type="Proteomes" id="UP000291591"/>
    </source>
</evidence>
<evidence type="ECO:0000259" key="7">
    <source>
        <dbReference type="PROSITE" id="PS50905"/>
    </source>
</evidence>
<evidence type="ECO:0000256" key="6">
    <source>
        <dbReference type="RuleBase" id="RU361145"/>
    </source>
</evidence>
<dbReference type="PANTHER" id="PTHR11431">
    <property type="entry name" value="FERRITIN"/>
    <property type="match status" value="1"/>
</dbReference>
<comment type="caution">
    <text evidence="8">The sequence shown here is derived from an EMBL/GenBank/DDBJ whole genome shotgun (WGS) entry which is preliminary data.</text>
</comment>
<dbReference type="AlphaFoldDB" id="A0A4V2FQA7"/>
<dbReference type="SUPFAM" id="SSF47240">
    <property type="entry name" value="Ferritin-like"/>
    <property type="match status" value="1"/>
</dbReference>
<feature type="binding site" evidence="5">
    <location>
        <position position="107"/>
    </location>
    <ligand>
        <name>Fe cation</name>
        <dbReference type="ChEBI" id="CHEBI:24875"/>
        <label>1</label>
    </ligand>
</feature>
<dbReference type="InterPro" id="IPR001519">
    <property type="entry name" value="Ferritin"/>
</dbReference>
<dbReference type="CDD" id="cd01055">
    <property type="entry name" value="Nonheme_Ferritin"/>
    <property type="match status" value="1"/>
</dbReference>
<gene>
    <name evidence="8" type="ORF">EV383_0130</name>
</gene>
<keyword evidence="9" id="KW-1185">Reference proteome</keyword>
<feature type="binding site" evidence="5">
    <location>
        <position position="66"/>
    </location>
    <ligand>
        <name>Fe cation</name>
        <dbReference type="ChEBI" id="CHEBI:24875"/>
        <label>1</label>
    </ligand>
</feature>
<evidence type="ECO:0000256" key="5">
    <source>
        <dbReference type="PIRSR" id="PIRSR601519-1"/>
    </source>
</evidence>
<dbReference type="GO" id="GO:0004322">
    <property type="term" value="F:ferroxidase activity"/>
    <property type="evidence" value="ECO:0007669"/>
    <property type="project" value="TreeGrafter"/>
</dbReference>
<dbReference type="InterPro" id="IPR008331">
    <property type="entry name" value="Ferritin_DPS_dom"/>
</dbReference>
<evidence type="ECO:0000313" key="8">
    <source>
        <dbReference type="EMBL" id="RZT83330.1"/>
    </source>
</evidence>
<dbReference type="InterPro" id="IPR041719">
    <property type="entry name" value="Ferritin_prok"/>
</dbReference>
<keyword evidence="1 6" id="KW-0409">Iron storage</keyword>
<dbReference type="Gene3D" id="1.20.1260.10">
    <property type="match status" value="1"/>
</dbReference>
<dbReference type="GO" id="GO:0008198">
    <property type="term" value="F:ferrous iron binding"/>
    <property type="evidence" value="ECO:0007669"/>
    <property type="project" value="TreeGrafter"/>
</dbReference>
<keyword evidence="3" id="KW-0560">Oxidoreductase</keyword>
<name>A0A4V2FQA7_PSEST</name>
<reference evidence="8 9" key="1">
    <citation type="submission" date="2019-02" db="EMBL/GenBank/DDBJ databases">
        <title>Sequencing the genomes of 1000 actinobacteria strains.</title>
        <authorList>
            <person name="Klenk H.-P."/>
        </authorList>
    </citation>
    <scope>NUCLEOTIDE SEQUENCE [LARGE SCALE GENOMIC DNA]</scope>
    <source>
        <strain evidence="8 9">DSM 45779</strain>
    </source>
</reference>
<dbReference type="Proteomes" id="UP000291591">
    <property type="component" value="Unassembled WGS sequence"/>
</dbReference>
<dbReference type="InterPro" id="IPR009040">
    <property type="entry name" value="Ferritin-like_diiron"/>
</dbReference>
<dbReference type="InterPro" id="IPR009078">
    <property type="entry name" value="Ferritin-like_SF"/>
</dbReference>
<accession>A0A4V2FQA7</accession>
<evidence type="ECO:0000256" key="3">
    <source>
        <dbReference type="ARBA" id="ARBA00023002"/>
    </source>
</evidence>
<organism evidence="8 9">
    <name type="scientific">Pseudonocardia sediminis</name>
    <dbReference type="NCBI Taxonomy" id="1397368"/>
    <lineage>
        <taxon>Bacteria</taxon>
        <taxon>Bacillati</taxon>
        <taxon>Actinomycetota</taxon>
        <taxon>Actinomycetes</taxon>
        <taxon>Pseudonocardiales</taxon>
        <taxon>Pseudonocardiaceae</taxon>
        <taxon>Pseudonocardia</taxon>
    </lineage>
</organism>
<dbReference type="EMBL" id="SHKL01000001">
    <property type="protein sequence ID" value="RZT83330.1"/>
    <property type="molecule type" value="Genomic_DNA"/>
</dbReference>
<evidence type="ECO:0000256" key="1">
    <source>
        <dbReference type="ARBA" id="ARBA00022434"/>
    </source>
</evidence>
<proteinExistence type="predicted"/>
<feature type="binding site" evidence="5">
    <location>
        <position position="30"/>
    </location>
    <ligand>
        <name>Fe cation</name>
        <dbReference type="ChEBI" id="CHEBI:24875"/>
        <label>1</label>
    </ligand>
</feature>
<dbReference type="Pfam" id="PF00210">
    <property type="entry name" value="Ferritin"/>
    <property type="match status" value="1"/>
</dbReference>
<feature type="domain" description="Ferritin-like diiron" evidence="7">
    <location>
        <begin position="13"/>
        <end position="158"/>
    </location>
</feature>
<dbReference type="GO" id="GO:0006826">
    <property type="term" value="P:iron ion transport"/>
    <property type="evidence" value="ECO:0007669"/>
    <property type="project" value="InterPro"/>
</dbReference>
<evidence type="ECO:0000256" key="4">
    <source>
        <dbReference type="ARBA" id="ARBA00023004"/>
    </source>
</evidence>
<dbReference type="OrthoDB" id="9801481at2"/>
<dbReference type="PANTHER" id="PTHR11431:SF127">
    <property type="entry name" value="BACTERIAL NON-HEME FERRITIN"/>
    <property type="match status" value="1"/>
</dbReference>
<dbReference type="GO" id="GO:0008199">
    <property type="term" value="F:ferric iron binding"/>
    <property type="evidence" value="ECO:0007669"/>
    <property type="project" value="InterPro"/>
</dbReference>
<dbReference type="PROSITE" id="PS50905">
    <property type="entry name" value="FERRITIN_LIKE"/>
    <property type="match status" value="1"/>
</dbReference>
<dbReference type="GO" id="GO:0006879">
    <property type="term" value="P:intracellular iron ion homeostasis"/>
    <property type="evidence" value="ECO:0007669"/>
    <property type="project" value="UniProtKB-KW"/>
</dbReference>
<evidence type="ECO:0000256" key="2">
    <source>
        <dbReference type="ARBA" id="ARBA00022723"/>
    </source>
</evidence>
<feature type="binding site" evidence="5">
    <location>
        <position position="140"/>
    </location>
    <ligand>
        <name>Fe cation</name>
        <dbReference type="ChEBI" id="CHEBI:24875"/>
        <label>1</label>
    </ligand>
</feature>
<dbReference type="GO" id="GO:0005829">
    <property type="term" value="C:cytosol"/>
    <property type="evidence" value="ECO:0007669"/>
    <property type="project" value="TreeGrafter"/>
</dbReference>
<protein>
    <recommendedName>
        <fullName evidence="6">Ferritin</fullName>
    </recommendedName>
</protein>
<keyword evidence="2 5" id="KW-0479">Metal-binding</keyword>
<dbReference type="InterPro" id="IPR012347">
    <property type="entry name" value="Ferritin-like"/>
</dbReference>